<keyword evidence="2" id="KW-1185">Reference proteome</keyword>
<protein>
    <submittedName>
        <fullName evidence="1">Uncharacterized protein</fullName>
    </submittedName>
</protein>
<dbReference type="AlphaFoldDB" id="A0A6A6N024"/>
<gene>
    <name evidence="1" type="ORF">GH714_022394</name>
</gene>
<sequence length="122" mass="13848">MKKLERSTPRRSKAKVGEKCINKCLSITVNRYGCTNLDCFNLEEEDHNFHGDNGLAIYKEGSANFGCSHLEEEDHEDSDGSEDQVLTLKLNSFFQGLAEGNVHEFERPILVASKHIDEEQFN</sequence>
<comment type="caution">
    <text evidence="1">The sequence shown here is derived from an EMBL/GenBank/DDBJ whole genome shotgun (WGS) entry which is preliminary data.</text>
</comment>
<organism evidence="1 2">
    <name type="scientific">Hevea brasiliensis</name>
    <name type="common">Para rubber tree</name>
    <name type="synonym">Siphonia brasiliensis</name>
    <dbReference type="NCBI Taxonomy" id="3981"/>
    <lineage>
        <taxon>Eukaryota</taxon>
        <taxon>Viridiplantae</taxon>
        <taxon>Streptophyta</taxon>
        <taxon>Embryophyta</taxon>
        <taxon>Tracheophyta</taxon>
        <taxon>Spermatophyta</taxon>
        <taxon>Magnoliopsida</taxon>
        <taxon>eudicotyledons</taxon>
        <taxon>Gunneridae</taxon>
        <taxon>Pentapetalae</taxon>
        <taxon>rosids</taxon>
        <taxon>fabids</taxon>
        <taxon>Malpighiales</taxon>
        <taxon>Euphorbiaceae</taxon>
        <taxon>Crotonoideae</taxon>
        <taxon>Micrandreae</taxon>
        <taxon>Hevea</taxon>
    </lineage>
</organism>
<reference evidence="1 2" key="1">
    <citation type="journal article" date="2020" name="Mol. Plant">
        <title>The Chromosome-Based Rubber Tree Genome Provides New Insights into Spurge Genome Evolution and Rubber Biosynthesis.</title>
        <authorList>
            <person name="Liu J."/>
            <person name="Shi C."/>
            <person name="Shi C.C."/>
            <person name="Li W."/>
            <person name="Zhang Q.J."/>
            <person name="Zhang Y."/>
            <person name="Li K."/>
            <person name="Lu H.F."/>
            <person name="Shi C."/>
            <person name="Zhu S.T."/>
            <person name="Xiao Z.Y."/>
            <person name="Nan H."/>
            <person name="Yue Y."/>
            <person name="Zhu X.G."/>
            <person name="Wu Y."/>
            <person name="Hong X.N."/>
            <person name="Fan G.Y."/>
            <person name="Tong Y."/>
            <person name="Zhang D."/>
            <person name="Mao C.L."/>
            <person name="Liu Y.L."/>
            <person name="Hao S.J."/>
            <person name="Liu W.Q."/>
            <person name="Lv M.Q."/>
            <person name="Zhang H.B."/>
            <person name="Liu Y."/>
            <person name="Hu-Tang G.R."/>
            <person name="Wang J.P."/>
            <person name="Wang J.H."/>
            <person name="Sun Y.H."/>
            <person name="Ni S.B."/>
            <person name="Chen W.B."/>
            <person name="Zhang X.C."/>
            <person name="Jiao Y.N."/>
            <person name="Eichler E.E."/>
            <person name="Li G.H."/>
            <person name="Liu X."/>
            <person name="Gao L.Z."/>
        </authorList>
    </citation>
    <scope>NUCLEOTIDE SEQUENCE [LARGE SCALE GENOMIC DNA]</scope>
    <source>
        <strain evidence="2">cv. GT1</strain>
        <tissue evidence="1">Leaf</tissue>
    </source>
</reference>
<proteinExistence type="predicted"/>
<dbReference type="EMBL" id="JAAGAX010000004">
    <property type="protein sequence ID" value="KAF2317449.1"/>
    <property type="molecule type" value="Genomic_DNA"/>
</dbReference>
<evidence type="ECO:0000313" key="1">
    <source>
        <dbReference type="EMBL" id="KAF2317449.1"/>
    </source>
</evidence>
<name>A0A6A6N024_HEVBR</name>
<evidence type="ECO:0000313" key="2">
    <source>
        <dbReference type="Proteomes" id="UP000467840"/>
    </source>
</evidence>
<accession>A0A6A6N024</accession>
<dbReference type="Proteomes" id="UP000467840">
    <property type="component" value="Chromosome 6"/>
</dbReference>